<comment type="caution">
    <text evidence="3">The sequence shown here is derived from an EMBL/GenBank/DDBJ whole genome shotgun (WGS) entry which is preliminary data.</text>
</comment>
<gene>
    <name evidence="3" type="ORF">EUX98_g3839</name>
</gene>
<dbReference type="AlphaFoldDB" id="A0A4S4N3M6"/>
<dbReference type="InterPro" id="IPR048536">
    <property type="entry name" value="Rrn6_K-rich"/>
</dbReference>
<feature type="region of interest" description="Disordered" evidence="1">
    <location>
        <begin position="1"/>
        <end position="32"/>
    </location>
</feature>
<accession>A0A4S4N3M6</accession>
<name>A0A4S4N3M6_9APHY</name>
<evidence type="ECO:0000256" key="1">
    <source>
        <dbReference type="SAM" id="MobiDB-lite"/>
    </source>
</evidence>
<feature type="region of interest" description="Disordered" evidence="1">
    <location>
        <begin position="223"/>
        <end position="250"/>
    </location>
</feature>
<reference evidence="3 4" key="1">
    <citation type="submission" date="2019-02" db="EMBL/GenBank/DDBJ databases">
        <title>Genome sequencing of the rare red list fungi Antrodiella citrinella (Flaviporus citrinellus).</title>
        <authorList>
            <person name="Buettner E."/>
            <person name="Kellner H."/>
        </authorList>
    </citation>
    <scope>NUCLEOTIDE SEQUENCE [LARGE SCALE GENOMIC DNA]</scope>
    <source>
        <strain evidence="3 4">DSM 108506</strain>
    </source>
</reference>
<feature type="compositionally biased region" description="Basic and acidic residues" evidence="1">
    <location>
        <begin position="20"/>
        <end position="32"/>
    </location>
</feature>
<protein>
    <recommendedName>
        <fullName evidence="2">RRN6 K-rich C-terminal domain-containing protein</fullName>
    </recommendedName>
</protein>
<organism evidence="3 4">
    <name type="scientific">Antrodiella citrinella</name>
    <dbReference type="NCBI Taxonomy" id="2447956"/>
    <lineage>
        <taxon>Eukaryota</taxon>
        <taxon>Fungi</taxon>
        <taxon>Dikarya</taxon>
        <taxon>Basidiomycota</taxon>
        <taxon>Agaricomycotina</taxon>
        <taxon>Agaricomycetes</taxon>
        <taxon>Polyporales</taxon>
        <taxon>Steccherinaceae</taxon>
        <taxon>Antrodiella</taxon>
    </lineage>
</organism>
<evidence type="ECO:0000313" key="3">
    <source>
        <dbReference type="EMBL" id="THH30350.1"/>
    </source>
</evidence>
<evidence type="ECO:0000313" key="4">
    <source>
        <dbReference type="Proteomes" id="UP000308730"/>
    </source>
</evidence>
<feature type="compositionally biased region" description="Basic residues" evidence="1">
    <location>
        <begin position="240"/>
        <end position="250"/>
    </location>
</feature>
<dbReference type="OrthoDB" id="2382881at2759"/>
<evidence type="ECO:0000259" key="2">
    <source>
        <dbReference type="Pfam" id="PF20639"/>
    </source>
</evidence>
<sequence>MSSDPAALTSTLGKYNLMSEDDRPAPSYRREAEAREQLALDLTLSATVYSAGFNDVKQKEEEDEILEVMSRATKALSLEHTEPPPVSFGFLRPLKTEEEGTFLHSDSETSICPLGVRLLLDDWKVGVDPADYIYEDPYGMVGAAPAIRPTARPRPLPETIAPVVQTLRPPITTRPPMIAASQPTCPPPTIFPSSQPQEVRRDIGWGSQPNTMDWVQHTASQEPFSRTQAMPGPHGGRPPPMKKKKRAGGF</sequence>
<dbReference type="Pfam" id="PF20639">
    <property type="entry name" value="Rrn6_K-rich"/>
    <property type="match status" value="1"/>
</dbReference>
<proteinExistence type="predicted"/>
<keyword evidence="4" id="KW-1185">Reference proteome</keyword>
<dbReference type="EMBL" id="SGPM01000084">
    <property type="protein sequence ID" value="THH30350.1"/>
    <property type="molecule type" value="Genomic_DNA"/>
</dbReference>
<feature type="compositionally biased region" description="Polar residues" evidence="1">
    <location>
        <begin position="1"/>
        <end position="13"/>
    </location>
</feature>
<feature type="domain" description="RRN6 K-rich C-terminal" evidence="2">
    <location>
        <begin position="188"/>
        <end position="250"/>
    </location>
</feature>
<dbReference type="Proteomes" id="UP000308730">
    <property type="component" value="Unassembled WGS sequence"/>
</dbReference>